<protein>
    <recommendedName>
        <fullName evidence="4 11">Serine acetyltransferase</fullName>
        <ecNumber evidence="3 11">2.3.1.30</ecNumber>
    </recommendedName>
</protein>
<gene>
    <name evidence="12" type="ORF">UF10_07730</name>
</gene>
<dbReference type="InterPro" id="IPR042122">
    <property type="entry name" value="Ser_AcTrfase_N_sf"/>
</dbReference>
<evidence type="ECO:0000256" key="11">
    <source>
        <dbReference type="PIRNR" id="PIRNR000441"/>
    </source>
</evidence>
<dbReference type="UniPathway" id="UPA00136">
    <property type="reaction ID" value="UER00199"/>
</dbReference>
<dbReference type="Gene3D" id="2.160.10.10">
    <property type="entry name" value="Hexapeptide repeat proteins"/>
    <property type="match status" value="1"/>
</dbReference>
<keyword evidence="13" id="KW-1185">Reference proteome</keyword>
<dbReference type="NCBIfam" id="NF041874">
    <property type="entry name" value="EPS_EpsC"/>
    <property type="match status" value="1"/>
</dbReference>
<sequence length="199" mass="21412">MKFIKNIDYILENDPASGRGGLKFLARLKVFIIYPSVHALIGHSISHALNNVGLKFLARLNSQIFRFFTGIEIHPGATIGHSIMIDHGMGVVIGETAEVGNRVTIYQGVTLGGTGNHTGKRHPTVGNDVIIGSGAKVLGPITLGDEVKVGANSVVLNDIPAGATVVGIPGKIVKIKNKKYNSKIIELNERRSMDNMYYI</sequence>
<dbReference type="Pfam" id="PF00132">
    <property type="entry name" value="Hexapep"/>
    <property type="match status" value="1"/>
</dbReference>
<evidence type="ECO:0000256" key="6">
    <source>
        <dbReference type="ARBA" id="ARBA00022679"/>
    </source>
</evidence>
<dbReference type="PANTHER" id="PTHR42811">
    <property type="entry name" value="SERINE ACETYLTRANSFERASE"/>
    <property type="match status" value="1"/>
</dbReference>
<evidence type="ECO:0000256" key="9">
    <source>
        <dbReference type="ARBA" id="ARBA00023315"/>
    </source>
</evidence>
<dbReference type="PROSITE" id="PS00101">
    <property type="entry name" value="HEXAPEP_TRANSFERASES"/>
    <property type="match status" value="1"/>
</dbReference>
<dbReference type="SUPFAM" id="SSF51161">
    <property type="entry name" value="Trimeric LpxA-like enzymes"/>
    <property type="match status" value="1"/>
</dbReference>
<dbReference type="InterPro" id="IPR001451">
    <property type="entry name" value="Hexapep"/>
</dbReference>
<evidence type="ECO:0000256" key="7">
    <source>
        <dbReference type="ARBA" id="ARBA00022737"/>
    </source>
</evidence>
<evidence type="ECO:0000256" key="1">
    <source>
        <dbReference type="ARBA" id="ARBA00004876"/>
    </source>
</evidence>
<dbReference type="OrthoDB" id="9801456at2"/>
<dbReference type="InterPro" id="IPR045304">
    <property type="entry name" value="LbH_SAT"/>
</dbReference>
<reference evidence="12" key="1">
    <citation type="thesis" date="2015" institute="Rutgers" country="The State University of New Jersey, 14 College Farm Rd., New Brunswick, NJ, USA">
        <title>Ammonia toxicity in bacteria and its implications for treatment of and resource recovery from highly nitrogenous organic wastes.</title>
        <authorList>
            <person name="Luther A.K."/>
        </authorList>
    </citation>
    <scope>NUCLEOTIDE SEQUENCE</scope>
    <source>
        <strain evidence="12">RT-10B</strain>
    </source>
</reference>
<dbReference type="EC" id="2.3.1.30" evidence="3 11"/>
<organism evidence="12 13">
    <name type="scientific">Peptostreptococcus russellii</name>
    <dbReference type="NCBI Taxonomy" id="215200"/>
    <lineage>
        <taxon>Bacteria</taxon>
        <taxon>Bacillati</taxon>
        <taxon>Bacillota</taxon>
        <taxon>Clostridia</taxon>
        <taxon>Peptostreptococcales</taxon>
        <taxon>Peptostreptococcaceae</taxon>
        <taxon>Peptostreptococcus</taxon>
    </lineage>
</organism>
<dbReference type="AlphaFoldDB" id="A0A2P7PZK9"/>
<dbReference type="GO" id="GO:0009001">
    <property type="term" value="F:serine O-acetyltransferase activity"/>
    <property type="evidence" value="ECO:0007669"/>
    <property type="project" value="UniProtKB-EC"/>
</dbReference>
<proteinExistence type="inferred from homology"/>
<dbReference type="EMBL" id="JYGE01000006">
    <property type="protein sequence ID" value="PSJ31148.1"/>
    <property type="molecule type" value="Genomic_DNA"/>
</dbReference>
<evidence type="ECO:0000256" key="4">
    <source>
        <dbReference type="ARBA" id="ARBA00018522"/>
    </source>
</evidence>
<evidence type="ECO:0000313" key="12">
    <source>
        <dbReference type="EMBL" id="PSJ31148.1"/>
    </source>
</evidence>
<comment type="similarity">
    <text evidence="2 11">Belongs to the transferase hexapeptide repeat family.</text>
</comment>
<keyword evidence="9 11" id="KW-0012">Acyltransferase</keyword>
<dbReference type="InterPro" id="IPR005881">
    <property type="entry name" value="Ser_O-AcTrfase"/>
</dbReference>
<accession>A0A2P7PZK9</accession>
<dbReference type="PIRSF" id="PIRSF000441">
    <property type="entry name" value="CysE"/>
    <property type="match status" value="1"/>
</dbReference>
<keyword evidence="5" id="KW-0028">Amino-acid biosynthesis</keyword>
<keyword evidence="7" id="KW-0677">Repeat</keyword>
<evidence type="ECO:0000256" key="3">
    <source>
        <dbReference type="ARBA" id="ARBA00013266"/>
    </source>
</evidence>
<dbReference type="NCBIfam" id="TIGR01172">
    <property type="entry name" value="cysE"/>
    <property type="match status" value="1"/>
</dbReference>
<dbReference type="GO" id="GO:0005737">
    <property type="term" value="C:cytoplasm"/>
    <property type="evidence" value="ECO:0007669"/>
    <property type="project" value="InterPro"/>
</dbReference>
<dbReference type="Proteomes" id="UP000241434">
    <property type="component" value="Unassembled WGS sequence"/>
</dbReference>
<evidence type="ECO:0000256" key="10">
    <source>
        <dbReference type="ARBA" id="ARBA00049486"/>
    </source>
</evidence>
<evidence type="ECO:0000256" key="2">
    <source>
        <dbReference type="ARBA" id="ARBA00007274"/>
    </source>
</evidence>
<comment type="pathway">
    <text evidence="1">Amino-acid biosynthesis; L-cysteine biosynthesis; L-cysteine from L-serine: step 1/2.</text>
</comment>
<dbReference type="CDD" id="cd03354">
    <property type="entry name" value="LbH_SAT"/>
    <property type="match status" value="1"/>
</dbReference>
<dbReference type="GO" id="GO:0006535">
    <property type="term" value="P:cysteine biosynthetic process from serine"/>
    <property type="evidence" value="ECO:0007669"/>
    <property type="project" value="InterPro"/>
</dbReference>
<dbReference type="FunFam" id="2.160.10.10:FF:000007">
    <property type="entry name" value="Serine acetyltransferase"/>
    <property type="match status" value="1"/>
</dbReference>
<evidence type="ECO:0000313" key="13">
    <source>
        <dbReference type="Proteomes" id="UP000241434"/>
    </source>
</evidence>
<dbReference type="InterPro" id="IPR018357">
    <property type="entry name" value="Hexapep_transf_CS"/>
</dbReference>
<dbReference type="InterPro" id="IPR053376">
    <property type="entry name" value="Serine_acetyltransferase"/>
</dbReference>
<keyword evidence="8" id="KW-0198">Cysteine biosynthesis</keyword>
<dbReference type="RefSeq" id="WP_106777231.1">
    <property type="nucleotide sequence ID" value="NZ_JBGGGQ010000004.1"/>
</dbReference>
<comment type="catalytic activity">
    <reaction evidence="10 11">
        <text>L-serine + acetyl-CoA = O-acetyl-L-serine + CoA</text>
        <dbReference type="Rhea" id="RHEA:24560"/>
        <dbReference type="ChEBI" id="CHEBI:33384"/>
        <dbReference type="ChEBI" id="CHEBI:57287"/>
        <dbReference type="ChEBI" id="CHEBI:57288"/>
        <dbReference type="ChEBI" id="CHEBI:58340"/>
        <dbReference type="EC" id="2.3.1.30"/>
    </reaction>
</comment>
<name>A0A2P7PZK9_9FIRM</name>
<evidence type="ECO:0000256" key="5">
    <source>
        <dbReference type="ARBA" id="ARBA00022605"/>
    </source>
</evidence>
<dbReference type="InterPro" id="IPR011004">
    <property type="entry name" value="Trimer_LpxA-like_sf"/>
</dbReference>
<dbReference type="Gene3D" id="1.10.3130.10">
    <property type="entry name" value="serine acetyltransferase, domain 1"/>
    <property type="match status" value="1"/>
</dbReference>
<keyword evidence="6 11" id="KW-0808">Transferase</keyword>
<comment type="caution">
    <text evidence="12">The sequence shown here is derived from an EMBL/GenBank/DDBJ whole genome shotgun (WGS) entry which is preliminary data.</text>
</comment>
<evidence type="ECO:0000256" key="8">
    <source>
        <dbReference type="ARBA" id="ARBA00023192"/>
    </source>
</evidence>